<dbReference type="PROSITE" id="PS50835">
    <property type="entry name" value="IG_LIKE"/>
    <property type="match status" value="3"/>
</dbReference>
<dbReference type="InterPro" id="IPR007110">
    <property type="entry name" value="Ig-like_dom"/>
</dbReference>
<dbReference type="SUPFAM" id="SSF48726">
    <property type="entry name" value="Immunoglobulin"/>
    <property type="match status" value="3"/>
</dbReference>
<proteinExistence type="predicted"/>
<feature type="transmembrane region" description="Helical" evidence="2">
    <location>
        <begin position="225"/>
        <end position="247"/>
    </location>
</feature>
<dbReference type="InterPro" id="IPR013783">
    <property type="entry name" value="Ig-like_fold"/>
</dbReference>
<evidence type="ECO:0000256" key="2">
    <source>
        <dbReference type="SAM" id="Phobius"/>
    </source>
</evidence>
<evidence type="ECO:0000313" key="5">
    <source>
        <dbReference type="Proteomes" id="UP001460270"/>
    </source>
</evidence>
<dbReference type="InterPro" id="IPR013106">
    <property type="entry name" value="Ig_V-set"/>
</dbReference>
<feature type="transmembrane region" description="Helical" evidence="2">
    <location>
        <begin position="408"/>
        <end position="429"/>
    </location>
</feature>
<evidence type="ECO:0000313" key="4">
    <source>
        <dbReference type="EMBL" id="KAK7904649.1"/>
    </source>
</evidence>
<protein>
    <recommendedName>
        <fullName evidence="3">Ig-like domain-containing protein</fullName>
    </recommendedName>
</protein>
<gene>
    <name evidence="4" type="ORF">WMY93_017256</name>
</gene>
<reference evidence="5" key="1">
    <citation type="submission" date="2024-04" db="EMBL/GenBank/DDBJ databases">
        <title>Salinicola lusitanus LLJ914,a marine bacterium isolated from the Okinawa Trough.</title>
        <authorList>
            <person name="Li J."/>
        </authorList>
    </citation>
    <scope>NUCLEOTIDE SEQUENCE [LARGE SCALE GENOMIC DNA]</scope>
</reference>
<feature type="transmembrane region" description="Helical" evidence="2">
    <location>
        <begin position="575"/>
        <end position="598"/>
    </location>
</feature>
<dbReference type="GO" id="GO:0050853">
    <property type="term" value="P:B cell receptor signaling pathway"/>
    <property type="evidence" value="ECO:0007669"/>
    <property type="project" value="TreeGrafter"/>
</dbReference>
<comment type="caution">
    <text evidence="4">The sequence shown here is derived from an EMBL/GenBank/DDBJ whole genome shotgun (WGS) entry which is preliminary data.</text>
</comment>
<feature type="domain" description="Ig-like" evidence="3">
    <location>
        <begin position="35"/>
        <end position="137"/>
    </location>
</feature>
<feature type="domain" description="Ig-like" evidence="3">
    <location>
        <begin position="496"/>
        <end position="565"/>
    </location>
</feature>
<dbReference type="Proteomes" id="UP001460270">
    <property type="component" value="Unassembled WGS sequence"/>
</dbReference>
<dbReference type="GO" id="GO:0030183">
    <property type="term" value="P:B cell differentiation"/>
    <property type="evidence" value="ECO:0007669"/>
    <property type="project" value="TreeGrafter"/>
</dbReference>
<dbReference type="PANTHER" id="PTHR14334">
    <property type="entry name" value="B-CELL ANTIGEN RECEPTOR COMPLEX-ASSOCIATED PROTEIN"/>
    <property type="match status" value="1"/>
</dbReference>
<dbReference type="GO" id="GO:0009897">
    <property type="term" value="C:external side of plasma membrane"/>
    <property type="evidence" value="ECO:0007669"/>
    <property type="project" value="TreeGrafter"/>
</dbReference>
<sequence length="664" mass="72102">MTKEDVGTYYCGIVNPDDVLFGSGTVLELEGDSKPVQTELSPDYISMQPGDSVTLTCSFNTSFCSEQTSVTWIKSGWTTEIIAQSSGIKNIVCGNTDGTSCVHNLTLKDVSSAEDGTYFCLASACGHSLTGTRIHVNGGGALSERSDFSPTVLILIVLNVVFAAAVVVLVWVVYSNRKNQQTEVDGSGSPHGEQTDDEVTYAGVNVVPRSATNRTSSSLLQFKTMISWMSVSALLLWTLCASQLHSVQQKECFKMAKVGETVEMKCQTESVWRIECGTVLELEGDSKPVQTELQSPDYIRVQPGDSVTLTCSFNTSFCSEQTTQSLRALLLRTNHSIAQSSGIKNIVCGNTDGTSCVHNLTLKDVSSAEDGTYFCVVSACGHSLTGTRIQVNGLVVTSEPDSFYSNGIALIVSNNLAVLVVFVLLFGLWRASTKAGKCHDRRSTHNQPDDTLTYTTESLVTLSKSTTINRRRDPDIYTQVWYSHCTVLELEGDSKPVQTELSPDYIRVQPGDSVTLTCSFNTSFCSEQTSVTWIKSDVSSAENGTYFCVVSACGHSLTGTRIHVNGDKQSSPGPIVLVLTLLNVVFFAAVVALLWVVYSYKKDQQTEVDFTDSTCDEQAEDDVTYAGVNVVPRSASNRSTSSTTPRHDEVVYSQVKNRLNEPSN</sequence>
<dbReference type="AlphaFoldDB" id="A0AAW0NS16"/>
<evidence type="ECO:0000256" key="1">
    <source>
        <dbReference type="ARBA" id="ARBA00023319"/>
    </source>
</evidence>
<dbReference type="EMBL" id="JBBPFD010000012">
    <property type="protein sequence ID" value="KAK7904649.1"/>
    <property type="molecule type" value="Genomic_DNA"/>
</dbReference>
<dbReference type="InterPro" id="IPR036179">
    <property type="entry name" value="Ig-like_dom_sf"/>
</dbReference>
<dbReference type="Gene3D" id="2.60.40.10">
    <property type="entry name" value="Immunoglobulins"/>
    <property type="match status" value="3"/>
</dbReference>
<keyword evidence="2" id="KW-1133">Transmembrane helix</keyword>
<accession>A0AAW0NS16</accession>
<dbReference type="InterPro" id="IPR003599">
    <property type="entry name" value="Ig_sub"/>
</dbReference>
<keyword evidence="2" id="KW-0472">Membrane</keyword>
<feature type="domain" description="Ig-like" evidence="3">
    <location>
        <begin position="288"/>
        <end position="392"/>
    </location>
</feature>
<keyword evidence="1" id="KW-0393">Immunoglobulin domain</keyword>
<keyword evidence="5" id="KW-1185">Reference proteome</keyword>
<keyword evidence="2" id="KW-0812">Transmembrane</keyword>
<evidence type="ECO:0000259" key="3">
    <source>
        <dbReference type="PROSITE" id="PS50835"/>
    </source>
</evidence>
<dbReference type="SMART" id="SM00409">
    <property type="entry name" value="IG"/>
    <property type="match status" value="3"/>
</dbReference>
<dbReference type="GO" id="GO:0019815">
    <property type="term" value="C:B cell receptor complex"/>
    <property type="evidence" value="ECO:0007669"/>
    <property type="project" value="TreeGrafter"/>
</dbReference>
<name>A0AAW0NS16_9GOBI</name>
<organism evidence="4 5">
    <name type="scientific">Mugilogobius chulae</name>
    <name type="common">yellowstripe goby</name>
    <dbReference type="NCBI Taxonomy" id="88201"/>
    <lineage>
        <taxon>Eukaryota</taxon>
        <taxon>Metazoa</taxon>
        <taxon>Chordata</taxon>
        <taxon>Craniata</taxon>
        <taxon>Vertebrata</taxon>
        <taxon>Euteleostomi</taxon>
        <taxon>Actinopterygii</taxon>
        <taxon>Neopterygii</taxon>
        <taxon>Teleostei</taxon>
        <taxon>Neoteleostei</taxon>
        <taxon>Acanthomorphata</taxon>
        <taxon>Gobiaria</taxon>
        <taxon>Gobiiformes</taxon>
        <taxon>Gobioidei</taxon>
        <taxon>Gobiidae</taxon>
        <taxon>Gobionellinae</taxon>
        <taxon>Mugilogobius</taxon>
    </lineage>
</organism>
<dbReference type="Pfam" id="PF07686">
    <property type="entry name" value="V-set"/>
    <property type="match status" value="2"/>
</dbReference>
<feature type="transmembrane region" description="Helical" evidence="2">
    <location>
        <begin position="152"/>
        <end position="174"/>
    </location>
</feature>